<evidence type="ECO:0000313" key="5">
    <source>
        <dbReference type="WBParaSite" id="ASIM_0000082001-mRNA-1"/>
    </source>
</evidence>
<keyword evidence="1" id="KW-0343">GTPase activation</keyword>
<dbReference type="OrthoDB" id="10264062at2759"/>
<dbReference type="EMBL" id="UYRR01000565">
    <property type="protein sequence ID" value="VDK18015.1"/>
    <property type="molecule type" value="Genomic_DNA"/>
</dbReference>
<reference evidence="5" key="1">
    <citation type="submission" date="2017-02" db="UniProtKB">
        <authorList>
            <consortium name="WormBaseParasite"/>
        </authorList>
    </citation>
    <scope>IDENTIFICATION</scope>
</reference>
<evidence type="ECO:0000313" key="3">
    <source>
        <dbReference type="EMBL" id="VDK18015.1"/>
    </source>
</evidence>
<sequence length="241" mass="26785">MIPYIAYKHYQKKKQQAASMAEASANSSLIDFTDSNGSLTSSPQVSLLFNEREAFSLKGVAAKRILEGEESAEEWYVNGKLSIIEKAHGIMIEWEPVEEDGWVLTNGDDTADATLSTSPTVTGDAAARTPPRNSVGGTKLQFSVDIKDLRSFQCVEPKKGKGCAWIRFISKDGTNYIPLYFRHGGISSFVEHLQRYATLKRSARESNLVLFTDERIEALEQSVSILNLNSDFFSVSFMHLS</sequence>
<gene>
    <name evidence="3" type="ORF">ASIM_LOCUS720</name>
</gene>
<dbReference type="GO" id="GO:0005096">
    <property type="term" value="F:GTPase activator activity"/>
    <property type="evidence" value="ECO:0007669"/>
    <property type="project" value="UniProtKB-KW"/>
</dbReference>
<dbReference type="InterPro" id="IPR021935">
    <property type="entry name" value="SGSM1/2_RBD"/>
</dbReference>
<dbReference type="AlphaFoldDB" id="A0A0M3IZY6"/>
<protein>
    <submittedName>
        <fullName evidence="5">LD27216p (inferred by orthology to a D. melanogaster protein)</fullName>
    </submittedName>
</protein>
<evidence type="ECO:0000259" key="2">
    <source>
        <dbReference type="Pfam" id="PF12068"/>
    </source>
</evidence>
<feature type="domain" description="Small G protein signalling modulator 1/2 Rab-binding" evidence="2">
    <location>
        <begin position="72"/>
        <end position="223"/>
    </location>
</feature>
<evidence type="ECO:0000256" key="1">
    <source>
        <dbReference type="ARBA" id="ARBA00022468"/>
    </source>
</evidence>
<proteinExistence type="predicted"/>
<dbReference type="Proteomes" id="UP000267096">
    <property type="component" value="Unassembled WGS sequence"/>
</dbReference>
<reference evidence="3 4" key="2">
    <citation type="submission" date="2018-11" db="EMBL/GenBank/DDBJ databases">
        <authorList>
            <consortium name="Pathogen Informatics"/>
        </authorList>
    </citation>
    <scope>NUCLEOTIDE SEQUENCE [LARGE SCALE GENOMIC DNA]</scope>
</reference>
<dbReference type="WBParaSite" id="ASIM_0000082001-mRNA-1">
    <property type="protein sequence ID" value="ASIM_0000082001-mRNA-1"/>
    <property type="gene ID" value="ASIM_0000082001"/>
</dbReference>
<accession>A0A0M3IZY6</accession>
<keyword evidence="4" id="KW-1185">Reference proteome</keyword>
<evidence type="ECO:0000313" key="4">
    <source>
        <dbReference type="Proteomes" id="UP000267096"/>
    </source>
</evidence>
<organism evidence="5">
    <name type="scientific">Anisakis simplex</name>
    <name type="common">Herring worm</name>
    <dbReference type="NCBI Taxonomy" id="6269"/>
    <lineage>
        <taxon>Eukaryota</taxon>
        <taxon>Metazoa</taxon>
        <taxon>Ecdysozoa</taxon>
        <taxon>Nematoda</taxon>
        <taxon>Chromadorea</taxon>
        <taxon>Rhabditida</taxon>
        <taxon>Spirurina</taxon>
        <taxon>Ascaridomorpha</taxon>
        <taxon>Ascaridoidea</taxon>
        <taxon>Anisakidae</taxon>
        <taxon>Anisakis</taxon>
        <taxon>Anisakis simplex complex</taxon>
    </lineage>
</organism>
<name>A0A0M3IZY6_ANISI</name>
<dbReference type="Pfam" id="PF12068">
    <property type="entry name" value="PH_RBD"/>
    <property type="match status" value="1"/>
</dbReference>